<dbReference type="EMBL" id="RWJN01000016">
    <property type="protein sequence ID" value="TCD70729.1"/>
    <property type="molecule type" value="Genomic_DNA"/>
</dbReference>
<evidence type="ECO:0000313" key="3">
    <source>
        <dbReference type="EMBL" id="TCD70729.1"/>
    </source>
</evidence>
<feature type="compositionally biased region" description="Low complexity" evidence="1">
    <location>
        <begin position="87"/>
        <end position="96"/>
    </location>
</feature>
<protein>
    <submittedName>
        <fullName evidence="3">Uncharacterized protein</fullName>
    </submittedName>
</protein>
<evidence type="ECO:0000256" key="1">
    <source>
        <dbReference type="SAM" id="MobiDB-lite"/>
    </source>
</evidence>
<evidence type="ECO:0000256" key="2">
    <source>
        <dbReference type="SAM" id="SignalP"/>
    </source>
</evidence>
<feature type="compositionally biased region" description="Pro residues" evidence="1">
    <location>
        <begin position="125"/>
        <end position="134"/>
    </location>
</feature>
<dbReference type="Proteomes" id="UP000292702">
    <property type="component" value="Unassembled WGS sequence"/>
</dbReference>
<feature type="region of interest" description="Disordered" evidence="1">
    <location>
        <begin position="69"/>
        <end position="134"/>
    </location>
</feature>
<proteinExistence type="predicted"/>
<feature type="chain" id="PRO_5020645782" evidence="2">
    <location>
        <begin position="21"/>
        <end position="134"/>
    </location>
</feature>
<sequence length="134" mass="14422">MRLAAVFIGLLAVAVSSAQAGPLQRVQARDEAVMNARDLNLVVRDVLRAVHARELADLDARAIGISTSLLKRAPKEPVSEPPPQEPPAASNPESPSRGNVVEPQLNPDQQARIYAHNEEIRNRPAVPPGPTPPR</sequence>
<keyword evidence="4" id="KW-1185">Reference proteome</keyword>
<accession>A0A4R0RXH3</accession>
<dbReference type="AlphaFoldDB" id="A0A4R0RXH3"/>
<keyword evidence="2" id="KW-0732">Signal</keyword>
<evidence type="ECO:0000313" key="4">
    <source>
        <dbReference type="Proteomes" id="UP000292702"/>
    </source>
</evidence>
<gene>
    <name evidence="3" type="ORF">EIP91_002105</name>
</gene>
<reference evidence="3 4" key="1">
    <citation type="submission" date="2018-11" db="EMBL/GenBank/DDBJ databases">
        <title>Genome assembly of Steccherinum ochraceum LE-BIN_3174, the white-rot fungus of the Steccherinaceae family (The Residual Polyporoid clade, Polyporales, Basidiomycota).</title>
        <authorList>
            <person name="Fedorova T.V."/>
            <person name="Glazunova O.A."/>
            <person name="Landesman E.O."/>
            <person name="Moiseenko K.V."/>
            <person name="Psurtseva N.V."/>
            <person name="Savinova O.S."/>
            <person name="Shakhova N.V."/>
            <person name="Tyazhelova T.V."/>
            <person name="Vasina D.V."/>
        </authorList>
    </citation>
    <scope>NUCLEOTIDE SEQUENCE [LARGE SCALE GENOMIC DNA]</scope>
    <source>
        <strain evidence="3 4">LE-BIN_3174</strain>
    </source>
</reference>
<feature type="signal peptide" evidence="2">
    <location>
        <begin position="1"/>
        <end position="20"/>
    </location>
</feature>
<name>A0A4R0RXH3_9APHY</name>
<comment type="caution">
    <text evidence="3">The sequence shown here is derived from an EMBL/GenBank/DDBJ whole genome shotgun (WGS) entry which is preliminary data.</text>
</comment>
<organism evidence="3 4">
    <name type="scientific">Steccherinum ochraceum</name>
    <dbReference type="NCBI Taxonomy" id="92696"/>
    <lineage>
        <taxon>Eukaryota</taxon>
        <taxon>Fungi</taxon>
        <taxon>Dikarya</taxon>
        <taxon>Basidiomycota</taxon>
        <taxon>Agaricomycotina</taxon>
        <taxon>Agaricomycetes</taxon>
        <taxon>Polyporales</taxon>
        <taxon>Steccherinaceae</taxon>
        <taxon>Steccherinum</taxon>
    </lineage>
</organism>